<protein>
    <recommendedName>
        <fullName evidence="7">HORMA domain-containing protein</fullName>
    </recommendedName>
</protein>
<dbReference type="Proteomes" id="UP001465755">
    <property type="component" value="Unassembled WGS sequence"/>
</dbReference>
<keyword evidence="9" id="KW-1185">Reference proteome</keyword>
<dbReference type="Gene3D" id="3.30.900.10">
    <property type="entry name" value="HORMA domain"/>
    <property type="match status" value="1"/>
</dbReference>
<dbReference type="Pfam" id="PF02301">
    <property type="entry name" value="HORMA"/>
    <property type="match status" value="1"/>
</dbReference>
<dbReference type="GO" id="GO:0005634">
    <property type="term" value="C:nucleus"/>
    <property type="evidence" value="ECO:0007669"/>
    <property type="project" value="UniProtKB-SubCell"/>
</dbReference>
<evidence type="ECO:0000256" key="3">
    <source>
        <dbReference type="ARBA" id="ARBA00022454"/>
    </source>
</evidence>
<dbReference type="EMBL" id="JALJOQ010000004">
    <property type="protein sequence ID" value="KAK9813595.1"/>
    <property type="molecule type" value="Genomic_DNA"/>
</dbReference>
<evidence type="ECO:0000256" key="2">
    <source>
        <dbReference type="ARBA" id="ARBA00004286"/>
    </source>
</evidence>
<organism evidence="8 9">
    <name type="scientific">Symbiochloris irregularis</name>
    <dbReference type="NCBI Taxonomy" id="706552"/>
    <lineage>
        <taxon>Eukaryota</taxon>
        <taxon>Viridiplantae</taxon>
        <taxon>Chlorophyta</taxon>
        <taxon>core chlorophytes</taxon>
        <taxon>Trebouxiophyceae</taxon>
        <taxon>Trebouxiales</taxon>
        <taxon>Trebouxiaceae</taxon>
        <taxon>Symbiochloris</taxon>
    </lineage>
</organism>
<feature type="region of interest" description="Disordered" evidence="6">
    <location>
        <begin position="1"/>
        <end position="20"/>
    </location>
</feature>
<reference evidence="8 9" key="1">
    <citation type="journal article" date="2024" name="Nat. Commun.">
        <title>Phylogenomics reveals the evolutionary origins of lichenization in chlorophyte algae.</title>
        <authorList>
            <person name="Puginier C."/>
            <person name="Libourel C."/>
            <person name="Otte J."/>
            <person name="Skaloud P."/>
            <person name="Haon M."/>
            <person name="Grisel S."/>
            <person name="Petersen M."/>
            <person name="Berrin J.G."/>
            <person name="Delaux P.M."/>
            <person name="Dal Grande F."/>
            <person name="Keller J."/>
        </authorList>
    </citation>
    <scope>NUCLEOTIDE SEQUENCE [LARGE SCALE GENOMIC DNA]</scope>
    <source>
        <strain evidence="8 9">SAG 2036</strain>
    </source>
</reference>
<dbReference type="PROSITE" id="PS50815">
    <property type="entry name" value="HORMA"/>
    <property type="match status" value="1"/>
</dbReference>
<evidence type="ECO:0000256" key="4">
    <source>
        <dbReference type="ARBA" id="ARBA00023242"/>
    </source>
</evidence>
<evidence type="ECO:0000313" key="9">
    <source>
        <dbReference type="Proteomes" id="UP001465755"/>
    </source>
</evidence>
<sequence>MFSFSHNEDGRVEMELSGGKKGAAKNTPFKSADMESIRFQVCRLIRTLVQICRTLDQVPSQRYLFMRLTYTENTPELYEPPFFRATEGQSYFMRPPFHMHVGNVATAYHAVGLHVKSILDSADYGTSKGTQHEPASRD</sequence>
<comment type="caution">
    <text evidence="8">The sequence shown here is derived from an EMBL/GenBank/DDBJ whole genome shotgun (WGS) entry which is preliminary data.</text>
</comment>
<dbReference type="PANTHER" id="PTHR48225:SF7">
    <property type="entry name" value="MEIOSIS-SPECIFIC PROTEIN HOP1"/>
    <property type="match status" value="1"/>
</dbReference>
<evidence type="ECO:0000256" key="1">
    <source>
        <dbReference type="ARBA" id="ARBA00004123"/>
    </source>
</evidence>
<evidence type="ECO:0000256" key="5">
    <source>
        <dbReference type="ARBA" id="ARBA00023254"/>
    </source>
</evidence>
<evidence type="ECO:0000313" key="8">
    <source>
        <dbReference type="EMBL" id="KAK9813595.1"/>
    </source>
</evidence>
<dbReference type="PANTHER" id="PTHR48225">
    <property type="entry name" value="HORMA DOMAIN-CONTAINING PROTEIN 1"/>
    <property type="match status" value="1"/>
</dbReference>
<keyword evidence="4" id="KW-0539">Nucleus</keyword>
<keyword evidence="3" id="KW-0158">Chromosome</keyword>
<dbReference type="GO" id="GO:0005694">
    <property type="term" value="C:chromosome"/>
    <property type="evidence" value="ECO:0007669"/>
    <property type="project" value="UniProtKB-SubCell"/>
</dbReference>
<dbReference type="InterPro" id="IPR003511">
    <property type="entry name" value="HORMA_dom"/>
</dbReference>
<accession>A0AAW1PUS4</accession>
<feature type="domain" description="HORMA" evidence="7">
    <location>
        <begin position="1"/>
        <end position="115"/>
    </location>
</feature>
<name>A0AAW1PUS4_9CHLO</name>
<evidence type="ECO:0000259" key="7">
    <source>
        <dbReference type="PROSITE" id="PS50815"/>
    </source>
</evidence>
<feature type="compositionally biased region" description="Basic and acidic residues" evidence="6">
    <location>
        <begin position="1"/>
        <end position="14"/>
    </location>
</feature>
<dbReference type="InterPro" id="IPR051294">
    <property type="entry name" value="HORMA_MeioticProgression"/>
</dbReference>
<evidence type="ECO:0000256" key="6">
    <source>
        <dbReference type="SAM" id="MobiDB-lite"/>
    </source>
</evidence>
<gene>
    <name evidence="8" type="ORF">WJX73_009231</name>
</gene>
<keyword evidence="5" id="KW-0469">Meiosis</keyword>
<dbReference type="SUPFAM" id="SSF56019">
    <property type="entry name" value="The spindle assembly checkpoint protein mad2"/>
    <property type="match status" value="1"/>
</dbReference>
<dbReference type="AlphaFoldDB" id="A0AAW1PUS4"/>
<comment type="subcellular location">
    <subcellularLocation>
        <location evidence="2">Chromosome</location>
    </subcellularLocation>
    <subcellularLocation>
        <location evidence="1">Nucleus</location>
    </subcellularLocation>
</comment>
<dbReference type="GO" id="GO:0051321">
    <property type="term" value="P:meiotic cell cycle"/>
    <property type="evidence" value="ECO:0007669"/>
    <property type="project" value="UniProtKB-KW"/>
</dbReference>
<proteinExistence type="predicted"/>
<dbReference type="InterPro" id="IPR036570">
    <property type="entry name" value="HORMA_dom_sf"/>
</dbReference>